<dbReference type="GO" id="GO:0008115">
    <property type="term" value="F:sarcosine oxidase activity"/>
    <property type="evidence" value="ECO:0007669"/>
    <property type="project" value="InterPro"/>
</dbReference>
<dbReference type="InterPro" id="IPR038561">
    <property type="entry name" value="SoxD_sf"/>
</dbReference>
<dbReference type="Gene3D" id="3.30.2270.10">
    <property type="entry name" value="Folate-binding superfamily"/>
    <property type="match status" value="1"/>
</dbReference>
<dbReference type="STRING" id="560819.SAMN05428998_14635"/>
<reference evidence="2 3" key="1">
    <citation type="submission" date="2017-04" db="EMBL/GenBank/DDBJ databases">
        <authorList>
            <person name="Afonso C.L."/>
            <person name="Miller P.J."/>
            <person name="Scott M.A."/>
            <person name="Spackman E."/>
            <person name="Goraichik I."/>
            <person name="Dimitrov K.M."/>
            <person name="Suarez D.L."/>
            <person name="Swayne D.E."/>
        </authorList>
    </citation>
    <scope>NUCLEOTIDE SEQUENCE [LARGE SCALE GENOMIC DNA]</scope>
    <source>
        <strain evidence="2 3">USBA 355</strain>
    </source>
</reference>
<gene>
    <name evidence="2" type="ORF">SAMN05428998_14635</name>
</gene>
<dbReference type="RefSeq" id="WP_085126914.1">
    <property type="nucleotide sequence ID" value="NZ_FWZX01000046.1"/>
</dbReference>
<name>A0A1Y6CQZ6_9PROT</name>
<dbReference type="AlphaFoldDB" id="A0A1Y6CQZ6"/>
<feature type="compositionally biased region" description="Low complexity" evidence="1">
    <location>
        <begin position="81"/>
        <end position="99"/>
    </location>
</feature>
<dbReference type="EMBL" id="FWZX01000046">
    <property type="protein sequence ID" value="SMF82428.1"/>
    <property type="molecule type" value="Genomic_DNA"/>
</dbReference>
<evidence type="ECO:0000256" key="1">
    <source>
        <dbReference type="SAM" id="MobiDB-lite"/>
    </source>
</evidence>
<dbReference type="InterPro" id="IPR006279">
    <property type="entry name" value="SoxD"/>
</dbReference>
<proteinExistence type="predicted"/>
<evidence type="ECO:0000313" key="3">
    <source>
        <dbReference type="Proteomes" id="UP000192917"/>
    </source>
</evidence>
<evidence type="ECO:0000313" key="2">
    <source>
        <dbReference type="EMBL" id="SMF82428.1"/>
    </source>
</evidence>
<dbReference type="Pfam" id="PF04267">
    <property type="entry name" value="SoxD"/>
    <property type="match status" value="1"/>
</dbReference>
<dbReference type="GO" id="GO:0046653">
    <property type="term" value="P:tetrahydrofolate metabolic process"/>
    <property type="evidence" value="ECO:0007669"/>
    <property type="project" value="InterPro"/>
</dbReference>
<sequence length="99" mass="11118">MLRIPCPFCGPRDHSEFSYLGDATVTRPEAEAPLDEWFGYVYLRDNPRGRHREHWHHAQGCRQWLVVERDTLTHEILGALPAREGSPAAGPAAGKDAAE</sequence>
<accession>A0A1Y6CQZ6</accession>
<protein>
    <submittedName>
        <fullName evidence="2">Sarcosine oxidase subunit delta</fullName>
    </submittedName>
</protein>
<keyword evidence="3" id="KW-1185">Reference proteome</keyword>
<organism evidence="2 3">
    <name type="scientific">Tistlia consotensis USBA 355</name>
    <dbReference type="NCBI Taxonomy" id="560819"/>
    <lineage>
        <taxon>Bacteria</taxon>
        <taxon>Pseudomonadati</taxon>
        <taxon>Pseudomonadota</taxon>
        <taxon>Alphaproteobacteria</taxon>
        <taxon>Rhodospirillales</taxon>
        <taxon>Rhodovibrionaceae</taxon>
        <taxon>Tistlia</taxon>
    </lineage>
</organism>
<dbReference type="Proteomes" id="UP000192917">
    <property type="component" value="Unassembled WGS sequence"/>
</dbReference>
<feature type="region of interest" description="Disordered" evidence="1">
    <location>
        <begin position="78"/>
        <end position="99"/>
    </location>
</feature>